<proteinExistence type="predicted"/>
<reference evidence="2 3" key="1">
    <citation type="journal article" date="2012" name="Science">
        <title>The Paleozoic origin of enzymatic lignin decomposition reconstructed from 31 fungal genomes.</title>
        <authorList>
            <person name="Floudas D."/>
            <person name="Binder M."/>
            <person name="Riley R."/>
            <person name="Barry K."/>
            <person name="Blanchette R.A."/>
            <person name="Henrissat B."/>
            <person name="Martinez A.T."/>
            <person name="Otillar R."/>
            <person name="Spatafora J.W."/>
            <person name="Yadav J.S."/>
            <person name="Aerts A."/>
            <person name="Benoit I."/>
            <person name="Boyd A."/>
            <person name="Carlson A."/>
            <person name="Copeland A."/>
            <person name="Coutinho P.M."/>
            <person name="de Vries R.P."/>
            <person name="Ferreira P."/>
            <person name="Findley K."/>
            <person name="Foster B."/>
            <person name="Gaskell J."/>
            <person name="Glotzer D."/>
            <person name="Gorecki P."/>
            <person name="Heitman J."/>
            <person name="Hesse C."/>
            <person name="Hori C."/>
            <person name="Igarashi K."/>
            <person name="Jurgens J.A."/>
            <person name="Kallen N."/>
            <person name="Kersten P."/>
            <person name="Kohler A."/>
            <person name="Kuees U."/>
            <person name="Kumar T.K.A."/>
            <person name="Kuo A."/>
            <person name="LaButti K."/>
            <person name="Larrondo L.F."/>
            <person name="Lindquist E."/>
            <person name="Ling A."/>
            <person name="Lombard V."/>
            <person name="Lucas S."/>
            <person name="Lundell T."/>
            <person name="Martin R."/>
            <person name="McLaughlin D.J."/>
            <person name="Morgenstern I."/>
            <person name="Morin E."/>
            <person name="Murat C."/>
            <person name="Nagy L.G."/>
            <person name="Nolan M."/>
            <person name="Ohm R.A."/>
            <person name="Patyshakuliyeva A."/>
            <person name="Rokas A."/>
            <person name="Ruiz-Duenas F.J."/>
            <person name="Sabat G."/>
            <person name="Salamov A."/>
            <person name="Samejima M."/>
            <person name="Schmutz J."/>
            <person name="Slot J.C."/>
            <person name="St John F."/>
            <person name="Stenlid J."/>
            <person name="Sun H."/>
            <person name="Sun S."/>
            <person name="Syed K."/>
            <person name="Tsang A."/>
            <person name="Wiebenga A."/>
            <person name="Young D."/>
            <person name="Pisabarro A."/>
            <person name="Eastwood D.C."/>
            <person name="Martin F."/>
            <person name="Cullen D."/>
            <person name="Grigoriev I.V."/>
            <person name="Hibbett D.S."/>
        </authorList>
    </citation>
    <scope>NUCLEOTIDE SEQUENCE [LARGE SCALE GENOMIC DNA]</scope>
    <source>
        <strain evidence="2 3">MD-104</strain>
    </source>
</reference>
<dbReference type="OMA" id="YHSPRET"/>
<feature type="region of interest" description="Disordered" evidence="1">
    <location>
        <begin position="48"/>
        <end position="265"/>
    </location>
</feature>
<protein>
    <recommendedName>
        <fullName evidence="4">BZIP domain-containing protein</fullName>
    </recommendedName>
</protein>
<name>A0A2H3JR03_WOLCO</name>
<keyword evidence="3" id="KW-1185">Reference proteome</keyword>
<evidence type="ECO:0008006" key="4">
    <source>
        <dbReference type="Google" id="ProtNLM"/>
    </source>
</evidence>
<dbReference type="Proteomes" id="UP000218811">
    <property type="component" value="Unassembled WGS sequence"/>
</dbReference>
<dbReference type="GO" id="GO:0003700">
    <property type="term" value="F:DNA-binding transcription factor activity"/>
    <property type="evidence" value="ECO:0007669"/>
    <property type="project" value="InterPro"/>
</dbReference>
<feature type="compositionally biased region" description="Low complexity" evidence="1">
    <location>
        <begin position="104"/>
        <end position="125"/>
    </location>
</feature>
<feature type="region of interest" description="Disordered" evidence="1">
    <location>
        <begin position="1"/>
        <end position="25"/>
    </location>
</feature>
<dbReference type="AlphaFoldDB" id="A0A2H3JR03"/>
<feature type="compositionally biased region" description="Low complexity" evidence="1">
    <location>
        <begin position="153"/>
        <end position="162"/>
    </location>
</feature>
<dbReference type="OrthoDB" id="2552152at2759"/>
<dbReference type="Gene3D" id="1.20.5.170">
    <property type="match status" value="1"/>
</dbReference>
<dbReference type="SUPFAM" id="SSF57959">
    <property type="entry name" value="Leucine zipper domain"/>
    <property type="match status" value="1"/>
</dbReference>
<dbReference type="InterPro" id="IPR046347">
    <property type="entry name" value="bZIP_sf"/>
</dbReference>
<accession>A0A2H3JR03</accession>
<feature type="compositionally biased region" description="Basic and acidic residues" evidence="1">
    <location>
        <begin position="327"/>
        <end position="336"/>
    </location>
</feature>
<evidence type="ECO:0000313" key="2">
    <source>
        <dbReference type="EMBL" id="PCH42323.1"/>
    </source>
</evidence>
<dbReference type="EMBL" id="KB468124">
    <property type="protein sequence ID" value="PCH42323.1"/>
    <property type="molecule type" value="Genomic_DNA"/>
</dbReference>
<organism evidence="2 3">
    <name type="scientific">Wolfiporia cocos (strain MD-104)</name>
    <name type="common">Brown rot fungus</name>
    <dbReference type="NCBI Taxonomy" id="742152"/>
    <lineage>
        <taxon>Eukaryota</taxon>
        <taxon>Fungi</taxon>
        <taxon>Dikarya</taxon>
        <taxon>Basidiomycota</taxon>
        <taxon>Agaricomycotina</taxon>
        <taxon>Agaricomycetes</taxon>
        <taxon>Polyporales</taxon>
        <taxon>Phaeolaceae</taxon>
        <taxon>Wolfiporia</taxon>
    </lineage>
</organism>
<gene>
    <name evidence="2" type="ORF">WOLCODRAFT_17633</name>
</gene>
<feature type="compositionally biased region" description="Polar residues" evidence="1">
    <location>
        <begin position="126"/>
        <end position="143"/>
    </location>
</feature>
<evidence type="ECO:0000256" key="1">
    <source>
        <dbReference type="SAM" id="MobiDB-lite"/>
    </source>
</evidence>
<sequence length="336" mass="35643">MSSKRGRKRNDNLPPNRARDVQRAFRARRAAHLEALEQRVAELEDENNTLRAALNLPPASRPPLGKGPTGKDKPKSGAPAGLQIGTAVGLPPISSLNVSPPSALASASRTDSPSSTSTRTHSLSPNSLNTALANQLSGNNSWEPDNMFKDSSEAASSSTLTSYTIPPVPPQHQAQAPTFPASSSRQTLDDIYNPSVSMQGYGHSPERPSGLGGAAGEYSGPGSDFLERRPFSYSQPSFPTHANPLHAHQGSAISPSMGAPPHGGLALDYAHRRSITEPHAYRTALGQNQMPSIPQMRLPQPPSLAGRLPSPSQLASPGGHAGGYDFNGERRLDRMR</sequence>
<feature type="region of interest" description="Disordered" evidence="1">
    <location>
        <begin position="287"/>
        <end position="336"/>
    </location>
</feature>
<evidence type="ECO:0000313" key="3">
    <source>
        <dbReference type="Proteomes" id="UP000218811"/>
    </source>
</evidence>